<comment type="caution">
    <text evidence="2">The sequence shown here is derived from an EMBL/GenBank/DDBJ whole genome shotgun (WGS) entry which is preliminary data.</text>
</comment>
<organism evidence="2 3">
    <name type="scientific">Allacma fusca</name>
    <dbReference type="NCBI Taxonomy" id="39272"/>
    <lineage>
        <taxon>Eukaryota</taxon>
        <taxon>Metazoa</taxon>
        <taxon>Ecdysozoa</taxon>
        <taxon>Arthropoda</taxon>
        <taxon>Hexapoda</taxon>
        <taxon>Collembola</taxon>
        <taxon>Symphypleona</taxon>
        <taxon>Sminthuridae</taxon>
        <taxon>Allacma</taxon>
    </lineage>
</organism>
<dbReference type="PROSITE" id="PS50181">
    <property type="entry name" value="FBOX"/>
    <property type="match status" value="1"/>
</dbReference>
<evidence type="ECO:0000259" key="1">
    <source>
        <dbReference type="PROSITE" id="PS50181"/>
    </source>
</evidence>
<keyword evidence="3" id="KW-1185">Reference proteome</keyword>
<evidence type="ECO:0000313" key="3">
    <source>
        <dbReference type="Proteomes" id="UP000708208"/>
    </source>
</evidence>
<dbReference type="Proteomes" id="UP000708208">
    <property type="component" value="Unassembled WGS sequence"/>
</dbReference>
<sequence length="200" mass="22720">MSHIVLQIPHDGHIGKNTIDVHYDHDRPASGLSCRLESDDSLKLGCSSFLLLPSLVREKIYTYLYQSELLKLRSVCLKLLEEVDNFADFSVVMNNNNAVETANNVSIPFPYLKLLTIDNDEKDLPWKMTMKEVISYSSNHDPELEKTQGSVQAVHLGAISFPTFVHLSRYRSIKAATLTTSAFIRPIPSLHWVYLKSLRM</sequence>
<gene>
    <name evidence="2" type="ORF">AFUS01_LOCUS2852</name>
</gene>
<proteinExistence type="predicted"/>
<name>A0A8J2J2Z7_9HEXA</name>
<protein>
    <recommendedName>
        <fullName evidence="1">F-box domain-containing protein</fullName>
    </recommendedName>
</protein>
<evidence type="ECO:0000313" key="2">
    <source>
        <dbReference type="EMBL" id="CAG7681716.1"/>
    </source>
</evidence>
<feature type="domain" description="F-box" evidence="1">
    <location>
        <begin position="46"/>
        <end position="89"/>
    </location>
</feature>
<dbReference type="AlphaFoldDB" id="A0A8J2J2Z7"/>
<reference evidence="2" key="1">
    <citation type="submission" date="2021-06" db="EMBL/GenBank/DDBJ databases">
        <authorList>
            <person name="Hodson N. C."/>
            <person name="Mongue J. A."/>
            <person name="Jaron S. K."/>
        </authorList>
    </citation>
    <scope>NUCLEOTIDE SEQUENCE</scope>
</reference>
<accession>A0A8J2J2Z7</accession>
<dbReference type="EMBL" id="CAJVCH010016747">
    <property type="protein sequence ID" value="CAG7681716.1"/>
    <property type="molecule type" value="Genomic_DNA"/>
</dbReference>
<dbReference type="InterPro" id="IPR001810">
    <property type="entry name" value="F-box_dom"/>
</dbReference>